<organism evidence="2 3">
    <name type="scientific">Raphidocelis subcapitata</name>
    <dbReference type="NCBI Taxonomy" id="307507"/>
    <lineage>
        <taxon>Eukaryota</taxon>
        <taxon>Viridiplantae</taxon>
        <taxon>Chlorophyta</taxon>
        <taxon>core chlorophytes</taxon>
        <taxon>Chlorophyceae</taxon>
        <taxon>CS clade</taxon>
        <taxon>Sphaeropleales</taxon>
        <taxon>Selenastraceae</taxon>
        <taxon>Raphidocelis</taxon>
    </lineage>
</organism>
<dbReference type="PANTHER" id="PTHR13318:SF190">
    <property type="entry name" value="PARTNER OF PAIRED, ISOFORM B"/>
    <property type="match status" value="1"/>
</dbReference>
<dbReference type="GO" id="GO:0005930">
    <property type="term" value="C:axoneme"/>
    <property type="evidence" value="ECO:0007669"/>
    <property type="project" value="UniProtKB-SubCell"/>
</dbReference>
<gene>
    <name evidence="2" type="ORF">Rsub_10583</name>
</gene>
<comment type="caution">
    <text evidence="2">The sequence shown here is derived from an EMBL/GenBank/DDBJ whole genome shotgun (WGS) entry which is preliminary data.</text>
</comment>
<dbReference type="Gene3D" id="3.80.10.10">
    <property type="entry name" value="Ribonuclease Inhibitor"/>
    <property type="match status" value="2"/>
</dbReference>
<protein>
    <submittedName>
        <fullName evidence="2">Uncharacterized protein</fullName>
    </submittedName>
</protein>
<accession>A0A2V0PE87</accession>
<dbReference type="InParanoid" id="A0A2V0PE87"/>
<comment type="subcellular location">
    <subcellularLocation>
        <location evidence="1">Cytoplasm</location>
        <location evidence="1">Cytoskeleton</location>
        <location evidence="1">Cilium axoneme</location>
    </subcellularLocation>
</comment>
<dbReference type="InterPro" id="IPR032675">
    <property type="entry name" value="LRR_dom_sf"/>
</dbReference>
<dbReference type="OrthoDB" id="535944at2759"/>
<dbReference type="GO" id="GO:0031146">
    <property type="term" value="P:SCF-dependent proteasomal ubiquitin-dependent protein catabolic process"/>
    <property type="evidence" value="ECO:0007669"/>
    <property type="project" value="TreeGrafter"/>
</dbReference>
<dbReference type="GO" id="GO:0019005">
    <property type="term" value="C:SCF ubiquitin ligase complex"/>
    <property type="evidence" value="ECO:0007669"/>
    <property type="project" value="TreeGrafter"/>
</dbReference>
<dbReference type="PANTHER" id="PTHR13318">
    <property type="entry name" value="PARTNER OF PAIRED, ISOFORM B-RELATED"/>
    <property type="match status" value="1"/>
</dbReference>
<dbReference type="Proteomes" id="UP000247498">
    <property type="component" value="Unassembled WGS sequence"/>
</dbReference>
<keyword evidence="3" id="KW-1185">Reference proteome</keyword>
<dbReference type="EMBL" id="BDRX01000117">
    <property type="protein sequence ID" value="GBF98171.1"/>
    <property type="molecule type" value="Genomic_DNA"/>
</dbReference>
<dbReference type="AlphaFoldDB" id="A0A2V0PE87"/>
<dbReference type="SUPFAM" id="SSF52047">
    <property type="entry name" value="RNI-like"/>
    <property type="match status" value="2"/>
</dbReference>
<evidence type="ECO:0000313" key="3">
    <source>
        <dbReference type="Proteomes" id="UP000247498"/>
    </source>
</evidence>
<evidence type="ECO:0000256" key="1">
    <source>
        <dbReference type="ARBA" id="ARBA00004430"/>
    </source>
</evidence>
<evidence type="ECO:0000313" key="2">
    <source>
        <dbReference type="EMBL" id="GBF98171.1"/>
    </source>
</evidence>
<sequence length="664" mass="67658">MQGPSLNWGVLGVEVGKHVGDLTAALPLRAVCREWAETVTLGAEAAELDLAPDAPAATLPAGADAGADDAARRALFFRRCPFVTDLTYHVSPGVTLAKFETVLSEASARLSRLESLTLVFNNAAQRLETRHLAAIAARVPRLRALTLQADFAPDGCSFAALAPLARLASLRVSPSDGCAGLGDGHVASLAALAPRLERLEFPGHARAFTGATLGALARLPQLRRLAVLSPRPAGAGAPQLVEYSLAAPAALDALAALALRRGPAAPALDLEIGVPDAAWVPRVLAAGGAGLGRLAVSVREAAGADAVGGVARAPGAAATLVGLDLAFGGAPEAADLAAIARLTSLERLTVTSKCVRPPSARLDVAAALAPLARLRSLHLHINPQWRVPLAPDAVAGLAAALPRLERLHLRLGGADHTACGLGQLFRFSKLRALSLQWLGDDAGSAAAAPVGRGGRRASLEAPVLHLGCLPRGLEELSLTSIAAVRLAPPAPFDPAFMAAPPLGSLRSLALDGNFGLNDALLPALTAGLPALRTLALVLAGRQALGGAGLAGAVRALPEAARLACLLVTDYREGALALDQGCLEGIAAAAPRLRHLKLSTPDIVHAALQPERFAAFTKLRRLDLVGCQDQAAAALAGVLPLCCCKPGPAWAGEEGGEAAPAAAEA</sequence>
<proteinExistence type="predicted"/>
<reference evidence="2 3" key="1">
    <citation type="journal article" date="2018" name="Sci. Rep.">
        <title>Raphidocelis subcapitata (=Pseudokirchneriella subcapitata) provides an insight into genome evolution and environmental adaptations in the Sphaeropleales.</title>
        <authorList>
            <person name="Suzuki S."/>
            <person name="Yamaguchi H."/>
            <person name="Nakajima N."/>
            <person name="Kawachi M."/>
        </authorList>
    </citation>
    <scope>NUCLEOTIDE SEQUENCE [LARGE SCALE GENOMIC DNA]</scope>
    <source>
        <strain evidence="2 3">NIES-35</strain>
    </source>
</reference>
<name>A0A2V0PE87_9CHLO</name>